<dbReference type="EMBL" id="LCFK01000045">
    <property type="protein sequence ID" value="KKS92438.1"/>
    <property type="molecule type" value="Genomic_DNA"/>
</dbReference>
<accession>A0A0G1G0F3</accession>
<sequence>MFAKFTANTLFLSAVTAAIQGYDLWAWVALALGSLVLWMPELLSGAPATYRGLPMAVKTAHHRIYTNAQVHSVLGNEIVFHEGTVIYSGWSGRLKVTKGSDMEFFVLDMQGKLVFPA</sequence>
<protein>
    <submittedName>
        <fullName evidence="1">Uncharacterized protein</fullName>
    </submittedName>
</protein>
<comment type="caution">
    <text evidence="1">The sequence shown here is derived from an EMBL/GenBank/DDBJ whole genome shotgun (WGS) entry which is preliminary data.</text>
</comment>
<evidence type="ECO:0000313" key="2">
    <source>
        <dbReference type="Proteomes" id="UP000033980"/>
    </source>
</evidence>
<evidence type="ECO:0000313" key="1">
    <source>
        <dbReference type="EMBL" id="KKS92438.1"/>
    </source>
</evidence>
<reference evidence="1 2" key="1">
    <citation type="journal article" date="2015" name="Nature">
        <title>rRNA introns, odd ribosomes, and small enigmatic genomes across a large radiation of phyla.</title>
        <authorList>
            <person name="Brown C.T."/>
            <person name="Hug L.A."/>
            <person name="Thomas B.C."/>
            <person name="Sharon I."/>
            <person name="Castelle C.J."/>
            <person name="Singh A."/>
            <person name="Wilkins M.J."/>
            <person name="Williams K.H."/>
            <person name="Banfield J.F."/>
        </authorList>
    </citation>
    <scope>NUCLEOTIDE SEQUENCE [LARGE SCALE GENOMIC DNA]</scope>
</reference>
<gene>
    <name evidence="1" type="ORF">UV68_C0045G0006</name>
</gene>
<dbReference type="Proteomes" id="UP000033980">
    <property type="component" value="Unassembled WGS sequence"/>
</dbReference>
<name>A0A0G1G0F3_9BACT</name>
<organism evidence="1 2">
    <name type="scientific">Candidatus Collierbacteria bacterium GW2011_GWC2_43_12</name>
    <dbReference type="NCBI Taxonomy" id="1618390"/>
    <lineage>
        <taxon>Bacteria</taxon>
        <taxon>Candidatus Collieribacteriota</taxon>
    </lineage>
</organism>
<proteinExistence type="predicted"/>
<dbReference type="AlphaFoldDB" id="A0A0G1G0F3"/>